<protein>
    <recommendedName>
        <fullName evidence="3">Secondary thiamine-phosphate synthase enzyme</fullName>
    </recommendedName>
</protein>
<reference evidence="2" key="1">
    <citation type="journal article" date="2015" name="Nature">
        <title>Complex archaea that bridge the gap between prokaryotes and eukaryotes.</title>
        <authorList>
            <person name="Spang A."/>
            <person name="Saw J.H."/>
            <person name="Jorgensen S.L."/>
            <person name="Zaremba-Niedzwiedzka K."/>
            <person name="Martijn J."/>
            <person name="Lind A.E."/>
            <person name="van Eijk R."/>
            <person name="Schleper C."/>
            <person name="Guy L."/>
            <person name="Ettema T.J."/>
        </authorList>
    </citation>
    <scope>NUCLEOTIDE SEQUENCE</scope>
</reference>
<evidence type="ECO:0008006" key="3">
    <source>
        <dbReference type="Google" id="ProtNLM"/>
    </source>
</evidence>
<accession>A0A0F9QTC7</accession>
<dbReference type="NCBIfam" id="TIGR00149">
    <property type="entry name" value="TIGR00149_YjbQ"/>
    <property type="match status" value="1"/>
</dbReference>
<evidence type="ECO:0000256" key="1">
    <source>
        <dbReference type="ARBA" id="ARBA00005534"/>
    </source>
</evidence>
<evidence type="ECO:0000313" key="2">
    <source>
        <dbReference type="EMBL" id="KKN47555.1"/>
    </source>
</evidence>
<dbReference type="PANTHER" id="PTHR30615">
    <property type="entry name" value="UNCHARACTERIZED PROTEIN YJBQ-RELATED"/>
    <property type="match status" value="1"/>
</dbReference>
<proteinExistence type="inferred from homology"/>
<dbReference type="PIRSF" id="PIRSF004681">
    <property type="entry name" value="UCP004681"/>
    <property type="match status" value="1"/>
</dbReference>
<name>A0A0F9QTC7_9ZZZZ</name>
<dbReference type="Pfam" id="PF01894">
    <property type="entry name" value="YjbQ"/>
    <property type="match status" value="1"/>
</dbReference>
<dbReference type="EMBL" id="LAZR01001270">
    <property type="protein sequence ID" value="KKN47555.1"/>
    <property type="molecule type" value="Genomic_DNA"/>
</dbReference>
<sequence length="139" mass="15443">MKIISDSLSFSTRGFSDMKDITQEVSKKLSEKGLQNGILNLFVPGSTGGLTTIEHEPGLVEDFSEFMEKVIPSNVTYHHDEKWGDGNGFSHVRASLVGASLNVPFSNGTLNLGTWQQIVFLDFDNRSRSRMVLLQFMGE</sequence>
<dbReference type="SUPFAM" id="SSF111038">
    <property type="entry name" value="YjbQ-like"/>
    <property type="match status" value="1"/>
</dbReference>
<dbReference type="PANTHER" id="PTHR30615:SF8">
    <property type="entry name" value="UPF0047 PROTEIN C4A8.02C"/>
    <property type="match status" value="1"/>
</dbReference>
<dbReference type="InterPro" id="IPR001602">
    <property type="entry name" value="UPF0047_YjbQ-like"/>
</dbReference>
<organism evidence="2">
    <name type="scientific">marine sediment metagenome</name>
    <dbReference type="NCBI Taxonomy" id="412755"/>
    <lineage>
        <taxon>unclassified sequences</taxon>
        <taxon>metagenomes</taxon>
        <taxon>ecological metagenomes</taxon>
    </lineage>
</organism>
<gene>
    <name evidence="2" type="ORF">LCGC14_0661910</name>
</gene>
<comment type="similarity">
    <text evidence="1">Belongs to the UPF0047 family.</text>
</comment>
<dbReference type="Gene3D" id="2.60.120.460">
    <property type="entry name" value="YjbQ-like"/>
    <property type="match status" value="1"/>
</dbReference>
<dbReference type="AlphaFoldDB" id="A0A0F9QTC7"/>
<comment type="caution">
    <text evidence="2">The sequence shown here is derived from an EMBL/GenBank/DDBJ whole genome shotgun (WGS) entry which is preliminary data.</text>
</comment>
<dbReference type="InterPro" id="IPR035917">
    <property type="entry name" value="YjbQ-like_sf"/>
</dbReference>